<dbReference type="InterPro" id="IPR009061">
    <property type="entry name" value="DNA-bd_dom_put_sf"/>
</dbReference>
<dbReference type="Proteomes" id="UP000265614">
    <property type="component" value="Unassembled WGS sequence"/>
</dbReference>
<dbReference type="AlphaFoldDB" id="A0A3A3Z093"/>
<keyword evidence="1" id="KW-0238">DNA-binding</keyword>
<evidence type="ECO:0000259" key="2">
    <source>
        <dbReference type="PROSITE" id="PS50937"/>
    </source>
</evidence>
<comment type="caution">
    <text evidence="3">The sequence shown here is derived from an EMBL/GenBank/DDBJ whole genome shotgun (WGS) entry which is preliminary data.</text>
</comment>
<accession>A0A3A3Z093</accession>
<reference evidence="3 4" key="1">
    <citation type="submission" date="2018-09" db="EMBL/GenBank/DDBJ databases">
        <title>YIM 75000 draft genome.</title>
        <authorList>
            <person name="Tang S."/>
            <person name="Feng Y."/>
        </authorList>
    </citation>
    <scope>NUCLEOTIDE SEQUENCE [LARGE SCALE GENOMIC DNA]</scope>
    <source>
        <strain evidence="3 4">YIM 75000</strain>
    </source>
</reference>
<dbReference type="OrthoDB" id="3830374at2"/>
<dbReference type="InterPro" id="IPR047057">
    <property type="entry name" value="MerR_fam"/>
</dbReference>
<evidence type="ECO:0000313" key="3">
    <source>
        <dbReference type="EMBL" id="RJK97669.1"/>
    </source>
</evidence>
<dbReference type="SUPFAM" id="SSF46955">
    <property type="entry name" value="Putative DNA-binding domain"/>
    <property type="match status" value="1"/>
</dbReference>
<feature type="domain" description="HTH merR-type" evidence="2">
    <location>
        <begin position="1"/>
        <end position="66"/>
    </location>
</feature>
<keyword evidence="4" id="KW-1185">Reference proteome</keyword>
<dbReference type="EMBL" id="QZEZ01000001">
    <property type="protein sequence ID" value="RJK97669.1"/>
    <property type="molecule type" value="Genomic_DNA"/>
</dbReference>
<dbReference type="SMART" id="SM00422">
    <property type="entry name" value="HTH_MERR"/>
    <property type="match status" value="1"/>
</dbReference>
<dbReference type="GO" id="GO:0003700">
    <property type="term" value="F:DNA-binding transcription factor activity"/>
    <property type="evidence" value="ECO:0007669"/>
    <property type="project" value="InterPro"/>
</dbReference>
<evidence type="ECO:0000313" key="4">
    <source>
        <dbReference type="Proteomes" id="UP000265614"/>
    </source>
</evidence>
<dbReference type="GO" id="GO:0003677">
    <property type="term" value="F:DNA binding"/>
    <property type="evidence" value="ECO:0007669"/>
    <property type="project" value="UniProtKB-KW"/>
</dbReference>
<sequence length="203" mass="21592">MEELAELVGMTPRNVRAHQSRGLLDPPEVVGGRAYYGGNHVARLMLVRDLQERGFSLEAIRFVVETPLVYAGLLGPVGPARGGPWEDDAVPLAEGGMDLVRAIRPSLPEELQAAGILRRGEDGSWWTTRALAALGADLHGAGVTHDVVVECHLAAAAAAREVAARVRATQAVTADVLPLALRAFTAGFEAALARHLLEPDDED</sequence>
<dbReference type="Pfam" id="PF13411">
    <property type="entry name" value="MerR_1"/>
    <property type="match status" value="1"/>
</dbReference>
<evidence type="ECO:0000256" key="1">
    <source>
        <dbReference type="ARBA" id="ARBA00023125"/>
    </source>
</evidence>
<dbReference type="RefSeq" id="WP_119948595.1">
    <property type="nucleotide sequence ID" value="NZ_QZEZ01000001.1"/>
</dbReference>
<protein>
    <submittedName>
        <fullName evidence="3">MerR family transcriptional regulator</fullName>
    </submittedName>
</protein>
<dbReference type="CDD" id="cd00592">
    <property type="entry name" value="HTH_MerR-like"/>
    <property type="match status" value="1"/>
</dbReference>
<dbReference type="Gene3D" id="1.10.1660.10">
    <property type="match status" value="1"/>
</dbReference>
<dbReference type="InterPro" id="IPR000551">
    <property type="entry name" value="MerR-type_HTH_dom"/>
</dbReference>
<gene>
    <name evidence="3" type="ORF">D5H78_01220</name>
</gene>
<dbReference type="PANTHER" id="PTHR30204">
    <property type="entry name" value="REDOX-CYCLING DRUG-SENSING TRANSCRIPTIONAL ACTIVATOR SOXR"/>
    <property type="match status" value="1"/>
</dbReference>
<organism evidence="3 4">
    <name type="scientific">Vallicoccus soli</name>
    <dbReference type="NCBI Taxonomy" id="2339232"/>
    <lineage>
        <taxon>Bacteria</taxon>
        <taxon>Bacillati</taxon>
        <taxon>Actinomycetota</taxon>
        <taxon>Actinomycetes</taxon>
        <taxon>Motilibacterales</taxon>
        <taxon>Vallicoccaceae</taxon>
        <taxon>Vallicoccus</taxon>
    </lineage>
</organism>
<name>A0A3A3Z093_9ACTN</name>
<dbReference type="PANTHER" id="PTHR30204:SF93">
    <property type="entry name" value="HTH MERR-TYPE DOMAIN-CONTAINING PROTEIN"/>
    <property type="match status" value="1"/>
</dbReference>
<proteinExistence type="predicted"/>
<dbReference type="PROSITE" id="PS50937">
    <property type="entry name" value="HTH_MERR_2"/>
    <property type="match status" value="1"/>
</dbReference>